<feature type="chain" id="PRO_5036481035" evidence="2">
    <location>
        <begin position="23"/>
        <end position="97"/>
    </location>
</feature>
<name>A0A8X7CH42_9ARAC</name>
<accession>A0A8X7CH42</accession>
<evidence type="ECO:0000256" key="2">
    <source>
        <dbReference type="SAM" id="SignalP"/>
    </source>
</evidence>
<evidence type="ECO:0000313" key="4">
    <source>
        <dbReference type="Proteomes" id="UP000886998"/>
    </source>
</evidence>
<sequence length="97" mass="11354">MIFVWTVIWFIWLTTCGSQVTGLELFIKNMNQEVISENFDKDPERLKEFEYMSLFNSCSNFEMSFTGWGMFTVDKKLFLTVTSIIVSYGVMFASNLE</sequence>
<feature type="transmembrane region" description="Helical" evidence="1">
    <location>
        <begin position="77"/>
        <end position="96"/>
    </location>
</feature>
<comment type="caution">
    <text evidence="3">The sequence shown here is derived from an EMBL/GenBank/DDBJ whole genome shotgun (WGS) entry which is preliminary data.</text>
</comment>
<dbReference type="AlphaFoldDB" id="A0A8X7CH42"/>
<dbReference type="EMBL" id="BMAV01015247">
    <property type="protein sequence ID" value="GFY64462.1"/>
    <property type="molecule type" value="Genomic_DNA"/>
</dbReference>
<keyword evidence="2" id="KW-0732">Signal</keyword>
<protein>
    <submittedName>
        <fullName evidence="3">Uncharacterized protein</fullName>
    </submittedName>
</protein>
<reference evidence="3" key="1">
    <citation type="submission" date="2020-08" db="EMBL/GenBank/DDBJ databases">
        <title>Multicomponent nature underlies the extraordinary mechanical properties of spider dragline silk.</title>
        <authorList>
            <person name="Kono N."/>
            <person name="Nakamura H."/>
            <person name="Mori M."/>
            <person name="Yoshida Y."/>
            <person name="Ohtoshi R."/>
            <person name="Malay A.D."/>
            <person name="Moran D.A.P."/>
            <person name="Tomita M."/>
            <person name="Numata K."/>
            <person name="Arakawa K."/>
        </authorList>
    </citation>
    <scope>NUCLEOTIDE SEQUENCE</scope>
</reference>
<evidence type="ECO:0000313" key="3">
    <source>
        <dbReference type="EMBL" id="GFY64462.1"/>
    </source>
</evidence>
<dbReference type="Proteomes" id="UP000886998">
    <property type="component" value="Unassembled WGS sequence"/>
</dbReference>
<keyword evidence="4" id="KW-1185">Reference proteome</keyword>
<proteinExistence type="predicted"/>
<feature type="signal peptide" evidence="2">
    <location>
        <begin position="1"/>
        <end position="22"/>
    </location>
</feature>
<keyword evidence="1" id="KW-1133">Transmembrane helix</keyword>
<organism evidence="3 4">
    <name type="scientific">Trichonephila inaurata madagascariensis</name>
    <dbReference type="NCBI Taxonomy" id="2747483"/>
    <lineage>
        <taxon>Eukaryota</taxon>
        <taxon>Metazoa</taxon>
        <taxon>Ecdysozoa</taxon>
        <taxon>Arthropoda</taxon>
        <taxon>Chelicerata</taxon>
        <taxon>Arachnida</taxon>
        <taxon>Araneae</taxon>
        <taxon>Araneomorphae</taxon>
        <taxon>Entelegynae</taxon>
        <taxon>Araneoidea</taxon>
        <taxon>Nephilidae</taxon>
        <taxon>Trichonephila</taxon>
        <taxon>Trichonephila inaurata</taxon>
    </lineage>
</organism>
<keyword evidence="1" id="KW-0812">Transmembrane</keyword>
<evidence type="ECO:0000256" key="1">
    <source>
        <dbReference type="SAM" id="Phobius"/>
    </source>
</evidence>
<keyword evidence="1" id="KW-0472">Membrane</keyword>
<gene>
    <name evidence="3" type="primary">AVEN_109535_1</name>
    <name evidence="3" type="ORF">TNIN_470371</name>
</gene>